<dbReference type="PANTHER" id="PTHR46615:SF1">
    <property type="entry name" value="ARYLSULFATASE K"/>
    <property type="match status" value="1"/>
</dbReference>
<dbReference type="EMBL" id="JADBEM010000001">
    <property type="protein sequence ID" value="MBE1607047.1"/>
    <property type="molecule type" value="Genomic_DNA"/>
</dbReference>
<reference evidence="4" key="1">
    <citation type="submission" date="2020-10" db="EMBL/GenBank/DDBJ databases">
        <title>Sequencing the genomes of 1000 actinobacteria strains.</title>
        <authorList>
            <person name="Klenk H.-P."/>
        </authorList>
    </citation>
    <scope>NUCLEOTIDE SEQUENCE</scope>
    <source>
        <strain evidence="4">DSM 45354</strain>
    </source>
</reference>
<accession>A0A927N161</accession>
<sequence>MPSSSPSRHNVLILKSDEHNPRIASTDGHPFVETPHLDRLAERGVVFESAYSPSPLCCPSRSSFIAGRPVHEIQCYNNSLAIERPNYPSYGSLLDAAGVHAVHVGKVDAYRPPDELGFTEMLGADYRLAGDIHVSRSPLALRQDSHKRAQGVGVREDPFRVDDQRVADALAFIERPKPGTPWTMEVNLIAPHFPHYVTQELWDRYAGHDDLPEYGVDAAPAHHPYAADLRRHFGTQVFTEELTRQHRRAYYGRVTYVDQQLGLLLDALERTGQSDNTVVVYTSDHGEMLGTFGMWWKCSMYEDSARVPLVVAGPGFGRGQRVTTPVTHWDLNAAVFTAVDVPRPADLAGSPLQDLQASPSERAVFAEYHGHGTRGSAYMVRQNQWKLLYNARAPHQLFDLEADPHQLHDLAPTEPARVRKLTERLYDEFCDPMLEHERAERFIRRQLAAAGHPPA</sequence>
<dbReference type="PROSITE" id="PS00523">
    <property type="entry name" value="SULFATASE_1"/>
    <property type="match status" value="1"/>
</dbReference>
<dbReference type="Proteomes" id="UP000638648">
    <property type="component" value="Unassembled WGS sequence"/>
</dbReference>
<keyword evidence="2 4" id="KW-0378">Hydrolase</keyword>
<gene>
    <name evidence="4" type="ORF">HEB94_003895</name>
</gene>
<evidence type="ECO:0000256" key="1">
    <source>
        <dbReference type="ARBA" id="ARBA00008779"/>
    </source>
</evidence>
<feature type="domain" description="Sulfatase N-terminal" evidence="3">
    <location>
        <begin position="10"/>
        <end position="340"/>
    </location>
</feature>
<evidence type="ECO:0000313" key="5">
    <source>
        <dbReference type="Proteomes" id="UP000638648"/>
    </source>
</evidence>
<dbReference type="GO" id="GO:0015024">
    <property type="term" value="F:glucuronate-2-sulfatase activity"/>
    <property type="evidence" value="ECO:0007669"/>
    <property type="project" value="TreeGrafter"/>
</dbReference>
<dbReference type="EC" id="3.1.6.6" evidence="4"/>
<evidence type="ECO:0000313" key="4">
    <source>
        <dbReference type="EMBL" id="MBE1607047.1"/>
    </source>
</evidence>
<proteinExistence type="inferred from homology"/>
<organism evidence="4 5">
    <name type="scientific">Actinopolymorpha pittospori</name>
    <dbReference type="NCBI Taxonomy" id="648752"/>
    <lineage>
        <taxon>Bacteria</taxon>
        <taxon>Bacillati</taxon>
        <taxon>Actinomycetota</taxon>
        <taxon>Actinomycetes</taxon>
        <taxon>Propionibacteriales</taxon>
        <taxon>Actinopolymorphaceae</taxon>
        <taxon>Actinopolymorpha</taxon>
    </lineage>
</organism>
<dbReference type="AlphaFoldDB" id="A0A927N161"/>
<dbReference type="Gene3D" id="3.40.720.10">
    <property type="entry name" value="Alkaline Phosphatase, subunit A"/>
    <property type="match status" value="1"/>
</dbReference>
<dbReference type="InterPro" id="IPR024607">
    <property type="entry name" value="Sulfatase_CS"/>
</dbReference>
<keyword evidence="5" id="KW-1185">Reference proteome</keyword>
<dbReference type="Pfam" id="PF00884">
    <property type="entry name" value="Sulfatase"/>
    <property type="match status" value="1"/>
</dbReference>
<evidence type="ECO:0000256" key="2">
    <source>
        <dbReference type="ARBA" id="ARBA00022801"/>
    </source>
</evidence>
<dbReference type="GO" id="GO:0004065">
    <property type="term" value="F:arylsulfatase activity"/>
    <property type="evidence" value="ECO:0007669"/>
    <property type="project" value="TreeGrafter"/>
</dbReference>
<evidence type="ECO:0000259" key="3">
    <source>
        <dbReference type="Pfam" id="PF00884"/>
    </source>
</evidence>
<dbReference type="InterPro" id="IPR051849">
    <property type="entry name" value="GAG-degrading_sulfatase"/>
</dbReference>
<dbReference type="InterPro" id="IPR017850">
    <property type="entry name" value="Alkaline_phosphatase_core_sf"/>
</dbReference>
<dbReference type="GO" id="GO:0047753">
    <property type="term" value="F:choline-sulfatase activity"/>
    <property type="evidence" value="ECO:0007669"/>
    <property type="project" value="UniProtKB-EC"/>
</dbReference>
<dbReference type="InterPro" id="IPR000917">
    <property type="entry name" value="Sulfatase_N"/>
</dbReference>
<dbReference type="CDD" id="cd16037">
    <property type="entry name" value="sulfatase_like"/>
    <property type="match status" value="1"/>
</dbReference>
<name>A0A927N161_9ACTN</name>
<protein>
    <submittedName>
        <fullName evidence="4">Choline-sulfatase</fullName>
        <ecNumber evidence="4">3.1.6.6</ecNumber>
    </submittedName>
</protein>
<comment type="similarity">
    <text evidence="1">Belongs to the sulfatase family.</text>
</comment>
<comment type="caution">
    <text evidence="4">The sequence shown here is derived from an EMBL/GenBank/DDBJ whole genome shotgun (WGS) entry which is preliminary data.</text>
</comment>
<dbReference type="SUPFAM" id="SSF53649">
    <property type="entry name" value="Alkaline phosphatase-like"/>
    <property type="match status" value="1"/>
</dbReference>
<dbReference type="PANTHER" id="PTHR46615">
    <property type="entry name" value="ARYLSULFATASE K"/>
    <property type="match status" value="1"/>
</dbReference>
<dbReference type="RefSeq" id="WP_192751054.1">
    <property type="nucleotide sequence ID" value="NZ_BAABJL010000151.1"/>
</dbReference>